<dbReference type="SUPFAM" id="SSF75005">
    <property type="entry name" value="Arabinanase/levansucrase/invertase"/>
    <property type="match status" value="1"/>
</dbReference>
<dbReference type="EMBL" id="AP024702">
    <property type="protein sequence ID" value="BCX49835.1"/>
    <property type="molecule type" value="Genomic_DNA"/>
</dbReference>
<evidence type="ECO:0000256" key="3">
    <source>
        <dbReference type="ARBA" id="ARBA00022801"/>
    </source>
</evidence>
<evidence type="ECO:0000256" key="4">
    <source>
        <dbReference type="ARBA" id="ARBA00023295"/>
    </source>
</evidence>
<dbReference type="InterPro" id="IPR006710">
    <property type="entry name" value="Glyco_hydro_43"/>
</dbReference>
<dbReference type="RefSeq" id="WP_338686619.1">
    <property type="nucleotide sequence ID" value="NZ_AP024702.1"/>
</dbReference>
<dbReference type="PROSITE" id="PS51257">
    <property type="entry name" value="PROKAR_LIPOPROTEIN"/>
    <property type="match status" value="1"/>
</dbReference>
<dbReference type="CDD" id="cd18817">
    <property type="entry name" value="GH43f_LbAraf43-like"/>
    <property type="match status" value="1"/>
</dbReference>
<accession>A0ABN6HFW3</accession>
<name>A0ABN6HFW3_9BACT</name>
<keyword evidence="4 5" id="KW-0326">Glycosidase</keyword>
<evidence type="ECO:0000256" key="1">
    <source>
        <dbReference type="ARBA" id="ARBA00009865"/>
    </source>
</evidence>
<keyword evidence="3 5" id="KW-0378">Hydrolase</keyword>
<protein>
    <submittedName>
        <fullName evidence="7">Glycosyl hydrolase family 43</fullName>
    </submittedName>
</protein>
<keyword evidence="8" id="KW-1185">Reference proteome</keyword>
<feature type="chain" id="PRO_5047041630" evidence="6">
    <location>
        <begin position="25"/>
        <end position="340"/>
    </location>
</feature>
<reference evidence="7 8" key="1">
    <citation type="submission" date="2021-06" db="EMBL/GenBank/DDBJ databases">
        <title>Complete genome of Haloferula helveola possessing various polysaccharide degrading enzymes.</title>
        <authorList>
            <person name="Takami H."/>
            <person name="Huang C."/>
            <person name="Hamasaki K."/>
        </authorList>
    </citation>
    <scope>NUCLEOTIDE SEQUENCE [LARGE SCALE GENOMIC DNA]</scope>
    <source>
        <strain evidence="7 8">CN-1</strain>
    </source>
</reference>
<organism evidence="7 8">
    <name type="scientific">Haloferula helveola</name>
    <dbReference type="NCBI Taxonomy" id="490095"/>
    <lineage>
        <taxon>Bacteria</taxon>
        <taxon>Pseudomonadati</taxon>
        <taxon>Verrucomicrobiota</taxon>
        <taxon>Verrucomicrobiia</taxon>
        <taxon>Verrucomicrobiales</taxon>
        <taxon>Verrucomicrobiaceae</taxon>
        <taxon>Haloferula</taxon>
    </lineage>
</organism>
<evidence type="ECO:0000256" key="6">
    <source>
        <dbReference type="SAM" id="SignalP"/>
    </source>
</evidence>
<dbReference type="GO" id="GO:0016787">
    <property type="term" value="F:hydrolase activity"/>
    <property type="evidence" value="ECO:0007669"/>
    <property type="project" value="UniProtKB-KW"/>
</dbReference>
<dbReference type="PIRSF" id="PIRSF025414">
    <property type="entry name" value="Alpha-L-arabinofuranosidase"/>
    <property type="match status" value="1"/>
</dbReference>
<dbReference type="PANTHER" id="PTHR43817:SF1">
    <property type="entry name" value="HYDROLASE, FAMILY 43, PUTATIVE (AFU_ORTHOLOGUE AFUA_3G01660)-RELATED"/>
    <property type="match status" value="1"/>
</dbReference>
<dbReference type="PANTHER" id="PTHR43817">
    <property type="entry name" value="GLYCOSYL HYDROLASE"/>
    <property type="match status" value="1"/>
</dbReference>
<feature type="signal peptide" evidence="6">
    <location>
        <begin position="1"/>
        <end position="24"/>
    </location>
</feature>
<proteinExistence type="inferred from homology"/>
<gene>
    <name evidence="7" type="ORF">HAHE_37430</name>
</gene>
<dbReference type="Pfam" id="PF04616">
    <property type="entry name" value="Glyco_hydro_43"/>
    <property type="match status" value="1"/>
</dbReference>
<dbReference type="Gene3D" id="2.115.10.20">
    <property type="entry name" value="Glycosyl hydrolase domain, family 43"/>
    <property type="match status" value="1"/>
</dbReference>
<evidence type="ECO:0000256" key="2">
    <source>
        <dbReference type="ARBA" id="ARBA00022729"/>
    </source>
</evidence>
<evidence type="ECO:0000256" key="5">
    <source>
        <dbReference type="RuleBase" id="RU361187"/>
    </source>
</evidence>
<sequence length="340" mass="38218">MKPPPVFPSFLVVASLLSCAVAYAADWTNPILPKRADPHVFLHSDGYYYMAATVPEYDRIELRRAKTIGGLSKASPETVWRKHDKGAMGAHIWAPEIHHIDGRWYLYFTAAPAEHVWDIRPHVMECAGPNPLTGKWIEKGKIKLAWESFSLDATTFSYKGTRYYVWTQRGAPPYDGTNIYIAKMDSPTSITGEPVMLTHPEYDWENRGHRVNEGPAVLIRHGKVFMTYSASATDANYCLGMLTADADADLLDPKSWSKSRKPVLKTSRENSQFGTGHNCFTTTPDGKTDIIFYHARSYEHIDGEPLYNHDRATRAQLVKWAADGTPVFGEPVPDGPYELP</sequence>
<evidence type="ECO:0000313" key="8">
    <source>
        <dbReference type="Proteomes" id="UP001374893"/>
    </source>
</evidence>
<dbReference type="InterPro" id="IPR016828">
    <property type="entry name" value="Alpha-L-arabinofuranosidase"/>
</dbReference>
<comment type="similarity">
    <text evidence="1 5">Belongs to the glycosyl hydrolase 43 family.</text>
</comment>
<evidence type="ECO:0000313" key="7">
    <source>
        <dbReference type="EMBL" id="BCX49835.1"/>
    </source>
</evidence>
<dbReference type="InterPro" id="IPR023296">
    <property type="entry name" value="Glyco_hydro_beta-prop_sf"/>
</dbReference>
<dbReference type="Proteomes" id="UP001374893">
    <property type="component" value="Chromosome"/>
</dbReference>
<keyword evidence="2 6" id="KW-0732">Signal</keyword>